<keyword evidence="2" id="KW-1185">Reference proteome</keyword>
<dbReference type="Proteomes" id="UP001642540">
    <property type="component" value="Unassembled WGS sequence"/>
</dbReference>
<evidence type="ECO:0008006" key="3">
    <source>
        <dbReference type="Google" id="ProtNLM"/>
    </source>
</evidence>
<accession>A0ABP1PWU0</accession>
<evidence type="ECO:0000313" key="2">
    <source>
        <dbReference type="Proteomes" id="UP001642540"/>
    </source>
</evidence>
<protein>
    <recommendedName>
        <fullName evidence="3">Secreted protein</fullName>
    </recommendedName>
</protein>
<comment type="caution">
    <text evidence="1">The sequence shown here is derived from an EMBL/GenBank/DDBJ whole genome shotgun (WGS) entry which is preliminary data.</text>
</comment>
<organism evidence="1 2">
    <name type="scientific">Orchesella dallaii</name>
    <dbReference type="NCBI Taxonomy" id="48710"/>
    <lineage>
        <taxon>Eukaryota</taxon>
        <taxon>Metazoa</taxon>
        <taxon>Ecdysozoa</taxon>
        <taxon>Arthropoda</taxon>
        <taxon>Hexapoda</taxon>
        <taxon>Collembola</taxon>
        <taxon>Entomobryomorpha</taxon>
        <taxon>Entomobryoidea</taxon>
        <taxon>Orchesellidae</taxon>
        <taxon>Orchesellinae</taxon>
        <taxon>Orchesella</taxon>
    </lineage>
</organism>
<dbReference type="EMBL" id="CAXLJM020000014">
    <property type="protein sequence ID" value="CAL8080753.1"/>
    <property type="molecule type" value="Genomic_DNA"/>
</dbReference>
<reference evidence="1 2" key="1">
    <citation type="submission" date="2024-08" db="EMBL/GenBank/DDBJ databases">
        <authorList>
            <person name="Cucini C."/>
            <person name="Frati F."/>
        </authorList>
    </citation>
    <scope>NUCLEOTIDE SEQUENCE [LARGE SCALE GENOMIC DNA]</scope>
</reference>
<gene>
    <name evidence="1" type="ORF">ODALV1_LOCUS4726</name>
</gene>
<proteinExistence type="predicted"/>
<evidence type="ECO:0000313" key="1">
    <source>
        <dbReference type="EMBL" id="CAL8080753.1"/>
    </source>
</evidence>
<sequence length="137" mass="15881">MAIVNWSAMDAKAFLLTIIVFSSYLSHTFGAVANSKHNIIQSNDSVKKSPHDKIWKRSTDQEKSKYYDDYYYHEPEEPECPDGHFYHIRGLRCVPFDCPGGNQFRNKHTGECNLRKYGVNRMKSQNKFRLPFGLTLG</sequence>
<name>A0ABP1PWU0_9HEXA</name>